<dbReference type="EMBL" id="BSDI01000115">
    <property type="protein sequence ID" value="GLI03937.1"/>
    <property type="molecule type" value="Genomic_DNA"/>
</dbReference>
<organism evidence="2 3">
    <name type="scientific">Phytohabitans aurantiacus</name>
    <dbReference type="NCBI Taxonomy" id="3016789"/>
    <lineage>
        <taxon>Bacteria</taxon>
        <taxon>Bacillati</taxon>
        <taxon>Actinomycetota</taxon>
        <taxon>Actinomycetes</taxon>
        <taxon>Micromonosporales</taxon>
        <taxon>Micromonosporaceae</taxon>
    </lineage>
</organism>
<sequence length="534" mass="60646">MQRWDRLNQRQQTLLEQIAAGNDLSSTDSVAHRNCARALQRRRLVNVTRGRGFWRAAITPAGHFYLAHGHHPDHPRYRPSPPATARRTAASTARRAVTVDEATGTIAFAHHLMDRLTEGDGLVRIERPDEPTRARYRRAIHAAKQHSLIPDGYQLRHTGRDRGDLVIRLYDLAHREDWDRFRVATHRRLTTDEEIIAAVQQDPTHLPVSPHLLPRALDVIRRLAVTARYRGHALVANIRGPHPRLLLRLHGAERAVQISEDHDQIPHVPTDEEQRLHQLQPWVPLPATDRVPNGRLVLQISRRRHGTPHTWTDSKRSRLDTRLGAILAEVEAGHRAEQHPAAEPDPVVTGQLELWHRREAAERARWEQARAAATVQAVDMLRTRRFRAAFDTWVAAQAIRGFCAALEAATPVDPNGRQNLACWIAWARSKADLLDPTTNPTLLADVDFAIAPDTEDIAPFIGQWSATAPHPGYRDEQTRTQHERVRGYDTTWYRSMIAHAPEPATELTARGRRNIPAQRTEPDGFHRGQRWATG</sequence>
<evidence type="ECO:0000256" key="1">
    <source>
        <dbReference type="SAM" id="MobiDB-lite"/>
    </source>
</evidence>
<proteinExistence type="predicted"/>
<accession>A0ABQ5RCP4</accession>
<protein>
    <recommendedName>
        <fullName evidence="4">PE-PGRS family protein</fullName>
    </recommendedName>
</protein>
<feature type="region of interest" description="Disordered" evidence="1">
    <location>
        <begin position="503"/>
        <end position="534"/>
    </location>
</feature>
<evidence type="ECO:0000313" key="2">
    <source>
        <dbReference type="EMBL" id="GLI03937.1"/>
    </source>
</evidence>
<name>A0ABQ5RCP4_9ACTN</name>
<comment type="caution">
    <text evidence="2">The sequence shown here is derived from an EMBL/GenBank/DDBJ whole genome shotgun (WGS) entry which is preliminary data.</text>
</comment>
<evidence type="ECO:0008006" key="4">
    <source>
        <dbReference type="Google" id="ProtNLM"/>
    </source>
</evidence>
<keyword evidence="3" id="KW-1185">Reference proteome</keyword>
<reference evidence="2" key="1">
    <citation type="submission" date="2022-12" db="EMBL/GenBank/DDBJ databases">
        <title>New Phytohabitans aurantiacus sp. RD004123 nov., an actinomycete isolated from soil.</title>
        <authorList>
            <person name="Triningsih D.W."/>
            <person name="Harunari E."/>
            <person name="Igarashi Y."/>
        </authorList>
    </citation>
    <scope>NUCLEOTIDE SEQUENCE</scope>
    <source>
        <strain evidence="2">RD004123</strain>
    </source>
</reference>
<dbReference type="RefSeq" id="WP_281906470.1">
    <property type="nucleotide sequence ID" value="NZ_BSDI01000115.1"/>
</dbReference>
<dbReference type="Proteomes" id="UP001144280">
    <property type="component" value="Unassembled WGS sequence"/>
</dbReference>
<gene>
    <name evidence="2" type="ORF">Pa4123_92180</name>
</gene>
<evidence type="ECO:0000313" key="3">
    <source>
        <dbReference type="Proteomes" id="UP001144280"/>
    </source>
</evidence>